<feature type="region of interest" description="Disordered" evidence="1">
    <location>
        <begin position="1"/>
        <end position="89"/>
    </location>
</feature>
<feature type="transmembrane region" description="Helical" evidence="2">
    <location>
        <begin position="97"/>
        <end position="121"/>
    </location>
</feature>
<keyword evidence="2" id="KW-1133">Transmembrane helix</keyword>
<dbReference type="OrthoDB" id="3800077at2759"/>
<dbReference type="SUPFAM" id="SSF89372">
    <property type="entry name" value="Fucose-specific lectin"/>
    <property type="match status" value="1"/>
</dbReference>
<evidence type="ECO:0000313" key="4">
    <source>
        <dbReference type="Proteomes" id="UP000799778"/>
    </source>
</evidence>
<reference evidence="3" key="1">
    <citation type="journal article" date="2020" name="Stud. Mycol.">
        <title>101 Dothideomycetes genomes: a test case for predicting lifestyles and emergence of pathogens.</title>
        <authorList>
            <person name="Haridas S."/>
            <person name="Albert R."/>
            <person name="Binder M."/>
            <person name="Bloem J."/>
            <person name="Labutti K."/>
            <person name="Salamov A."/>
            <person name="Andreopoulos B."/>
            <person name="Baker S."/>
            <person name="Barry K."/>
            <person name="Bills G."/>
            <person name="Bluhm B."/>
            <person name="Cannon C."/>
            <person name="Castanera R."/>
            <person name="Culley D."/>
            <person name="Daum C."/>
            <person name="Ezra D."/>
            <person name="Gonzalez J."/>
            <person name="Henrissat B."/>
            <person name="Kuo A."/>
            <person name="Liang C."/>
            <person name="Lipzen A."/>
            <person name="Lutzoni F."/>
            <person name="Magnuson J."/>
            <person name="Mondo S."/>
            <person name="Nolan M."/>
            <person name="Ohm R."/>
            <person name="Pangilinan J."/>
            <person name="Park H.-J."/>
            <person name="Ramirez L."/>
            <person name="Alfaro M."/>
            <person name="Sun H."/>
            <person name="Tritt A."/>
            <person name="Yoshinaga Y."/>
            <person name="Zwiers L.-H."/>
            <person name="Turgeon B."/>
            <person name="Goodwin S."/>
            <person name="Spatafora J."/>
            <person name="Crous P."/>
            <person name="Grigoriev I."/>
        </authorList>
    </citation>
    <scope>NUCLEOTIDE SEQUENCE</scope>
    <source>
        <strain evidence="3">CBS 175.79</strain>
    </source>
</reference>
<feature type="region of interest" description="Disordered" evidence="1">
    <location>
        <begin position="124"/>
        <end position="160"/>
    </location>
</feature>
<dbReference type="EMBL" id="ML978070">
    <property type="protein sequence ID" value="KAF2014731.1"/>
    <property type="molecule type" value="Genomic_DNA"/>
</dbReference>
<feature type="compositionally biased region" description="Low complexity" evidence="1">
    <location>
        <begin position="138"/>
        <end position="157"/>
    </location>
</feature>
<name>A0A6A5XPP4_9PLEO</name>
<keyword evidence="4" id="KW-1185">Reference proteome</keyword>
<dbReference type="GeneID" id="54285701"/>
<evidence type="ECO:0008006" key="5">
    <source>
        <dbReference type="Google" id="ProtNLM"/>
    </source>
</evidence>
<evidence type="ECO:0000313" key="3">
    <source>
        <dbReference type="EMBL" id="KAF2014731.1"/>
    </source>
</evidence>
<protein>
    <recommendedName>
        <fullName evidence="5">Fucose-specific lectin</fullName>
    </recommendedName>
</protein>
<dbReference type="Proteomes" id="UP000799778">
    <property type="component" value="Unassembled WGS sequence"/>
</dbReference>
<keyword evidence="2" id="KW-0472">Membrane</keyword>
<accession>A0A6A5XPP4</accession>
<feature type="compositionally biased region" description="Polar residues" evidence="1">
    <location>
        <begin position="31"/>
        <end position="41"/>
    </location>
</feature>
<feature type="compositionally biased region" description="Polar residues" evidence="1">
    <location>
        <begin position="125"/>
        <end position="134"/>
    </location>
</feature>
<organism evidence="3 4">
    <name type="scientific">Aaosphaeria arxii CBS 175.79</name>
    <dbReference type="NCBI Taxonomy" id="1450172"/>
    <lineage>
        <taxon>Eukaryota</taxon>
        <taxon>Fungi</taxon>
        <taxon>Dikarya</taxon>
        <taxon>Ascomycota</taxon>
        <taxon>Pezizomycotina</taxon>
        <taxon>Dothideomycetes</taxon>
        <taxon>Pleosporomycetidae</taxon>
        <taxon>Pleosporales</taxon>
        <taxon>Pleosporales incertae sedis</taxon>
        <taxon>Aaosphaeria</taxon>
    </lineage>
</organism>
<gene>
    <name evidence="3" type="ORF">BU24DRAFT_423639</name>
</gene>
<evidence type="ECO:0000256" key="1">
    <source>
        <dbReference type="SAM" id="MobiDB-lite"/>
    </source>
</evidence>
<sequence length="499" mass="54461">MAGSSDLYVENGSSAHDSLTALPSWDEIQTRPRTALSSLQSPKKAHTRPRSKLRSADVVFEKPELEKDTERGIANDRSGASTPAADKDKPRHSRMMVWLVLIVVIVLALAVVLGAVLGTFVSPGGASNSPQPSVTEIPAGASPSPTPTSTPGGASPVPTFPPHLESIGASGWSVPGEAGYYVVWLVTQNTEGYLNRHTFNSSTGNWTRISNFAKAKQGTPLGVASLRSKYYDGEPNYKFPGVDYQTSVVYLNDNNYLLEWIFPDSGPVEGQPGPLTEQKYMAHEASKLAYYWPTLSYQGLSGEIRQAYYECHRKNECWHDRVLDTNEAKNGTQLAMSPMQNELTVAGLFYQEKDGGRVVIYREDNGNGTAELWSNDAFSSSVPRDSSLSAFSTVRIGLRDESKLNTYLLWQNDANNTVQMSWTDNEGEWTGPRSFQAFASADNNTAMACLTGLTFPKSHSHLPAGTELSRCYFQSGAAVREVSFDGAGWDVVGNVPVEF</sequence>
<dbReference type="Gene3D" id="2.120.10.70">
    <property type="entry name" value="Fucose-specific lectin"/>
    <property type="match status" value="1"/>
</dbReference>
<feature type="compositionally biased region" description="Basic and acidic residues" evidence="1">
    <location>
        <begin position="59"/>
        <end position="74"/>
    </location>
</feature>
<dbReference type="RefSeq" id="XP_033383070.1">
    <property type="nucleotide sequence ID" value="XM_033528304.1"/>
</dbReference>
<proteinExistence type="predicted"/>
<keyword evidence="2" id="KW-0812">Transmembrane</keyword>
<evidence type="ECO:0000256" key="2">
    <source>
        <dbReference type="SAM" id="Phobius"/>
    </source>
</evidence>
<dbReference type="AlphaFoldDB" id="A0A6A5XPP4"/>
<feature type="compositionally biased region" description="Basic residues" evidence="1">
    <location>
        <begin position="43"/>
        <end position="53"/>
    </location>
</feature>